<evidence type="ECO:0000256" key="3">
    <source>
        <dbReference type="ARBA" id="ARBA00022884"/>
    </source>
</evidence>
<evidence type="ECO:0000256" key="6">
    <source>
        <dbReference type="ARBA" id="ARBA00035197"/>
    </source>
</evidence>
<evidence type="ECO:0000313" key="9">
    <source>
        <dbReference type="EMBL" id="AKQ00707.1"/>
    </source>
</evidence>
<sequence>MGANKENISGWERRKARVRKKTKGTSERPRLNVYRSNKHIYAQIVSDGEGKTILSASTLSKALRGEIPGLKKTDAAGKLGEHIGKLAKEKGIDKIVFDRSGYLYHGRVKALAEGVRKSGINF</sequence>
<proteinExistence type="inferred from homology"/>
<gene>
    <name evidence="7" type="primary">rplR</name>
</gene>
<protein>
    <recommendedName>
        <fullName evidence="6 7">Large ribosomal subunit protein uL18</fullName>
    </recommendedName>
</protein>
<evidence type="ECO:0000256" key="4">
    <source>
        <dbReference type="ARBA" id="ARBA00022980"/>
    </source>
</evidence>
<dbReference type="EMBL" id="KT006934">
    <property type="protein sequence ID" value="AKQ00707.1"/>
    <property type="molecule type" value="Genomic_DNA"/>
</dbReference>
<reference evidence="9" key="1">
    <citation type="journal article" date="2015" name="ISME J.">
        <title>Aquifer environment selects for microbial species cohorts in sediment and groundwater.</title>
        <authorList>
            <person name="Hug L.A."/>
            <person name="Thomas B.C."/>
            <person name="Brown C.T."/>
            <person name="Frischkorn K.R."/>
            <person name="Williams K.H."/>
            <person name="Tringe S.G."/>
            <person name="Banfield J.F."/>
        </authorList>
    </citation>
    <scope>NUCLEOTIDE SEQUENCE</scope>
</reference>
<dbReference type="HAMAP" id="MF_01337_B">
    <property type="entry name" value="Ribosomal_uL18_B"/>
    <property type="match status" value="1"/>
</dbReference>
<dbReference type="CDD" id="cd00432">
    <property type="entry name" value="Ribosomal_L18_L5e"/>
    <property type="match status" value="1"/>
</dbReference>
<dbReference type="NCBIfam" id="TIGR00060">
    <property type="entry name" value="L18_bact"/>
    <property type="match status" value="1"/>
</dbReference>
<keyword evidence="2 7" id="KW-0699">rRNA-binding</keyword>
<dbReference type="FunFam" id="3.30.420.100:FF:000001">
    <property type="entry name" value="50S ribosomal protein L18"/>
    <property type="match status" value="1"/>
</dbReference>
<accession>A0A0H4T2T4</accession>
<keyword evidence="3 7" id="KW-0694">RNA-binding</keyword>
<evidence type="ECO:0000256" key="5">
    <source>
        <dbReference type="ARBA" id="ARBA00023274"/>
    </source>
</evidence>
<dbReference type="InterPro" id="IPR004389">
    <property type="entry name" value="Ribosomal_uL18_bac-type"/>
</dbReference>
<evidence type="ECO:0000256" key="7">
    <source>
        <dbReference type="HAMAP-Rule" id="MF_01337"/>
    </source>
</evidence>
<evidence type="ECO:0000256" key="8">
    <source>
        <dbReference type="SAM" id="MobiDB-lite"/>
    </source>
</evidence>
<dbReference type="Gene3D" id="3.30.420.100">
    <property type="match status" value="1"/>
</dbReference>
<dbReference type="GO" id="GO:0003735">
    <property type="term" value="F:structural constituent of ribosome"/>
    <property type="evidence" value="ECO:0007669"/>
    <property type="project" value="InterPro"/>
</dbReference>
<dbReference type="GO" id="GO:0008097">
    <property type="term" value="F:5S rRNA binding"/>
    <property type="evidence" value="ECO:0007669"/>
    <property type="project" value="TreeGrafter"/>
</dbReference>
<dbReference type="SUPFAM" id="SSF53137">
    <property type="entry name" value="Translational machinery components"/>
    <property type="match status" value="1"/>
</dbReference>
<feature type="compositionally biased region" description="Basic residues" evidence="8">
    <location>
        <begin position="14"/>
        <end position="23"/>
    </location>
</feature>
<feature type="region of interest" description="Disordered" evidence="8">
    <location>
        <begin position="1"/>
        <end position="28"/>
    </location>
</feature>
<name>A0A0H4T2T4_9DELT</name>
<dbReference type="AlphaFoldDB" id="A0A0H4T2T4"/>
<keyword evidence="5 7" id="KW-0687">Ribonucleoprotein</keyword>
<comment type="function">
    <text evidence="7">This is one of the proteins that bind and probably mediate the attachment of the 5S RNA into the large ribosomal subunit, where it forms part of the central protuberance.</text>
</comment>
<dbReference type="PANTHER" id="PTHR12899">
    <property type="entry name" value="39S RIBOSOMAL PROTEIN L18, MITOCHONDRIAL"/>
    <property type="match status" value="1"/>
</dbReference>
<evidence type="ECO:0000256" key="1">
    <source>
        <dbReference type="ARBA" id="ARBA00007116"/>
    </source>
</evidence>
<dbReference type="InterPro" id="IPR005484">
    <property type="entry name" value="Ribosomal_uL18_bac/plant/anim"/>
</dbReference>
<comment type="subunit">
    <text evidence="7">Part of the 50S ribosomal subunit; part of the 5S rRNA/L5/L18/L25 subcomplex. Contacts the 5S and 23S rRNAs.</text>
</comment>
<keyword evidence="4 7" id="KW-0689">Ribosomal protein</keyword>
<organism evidence="9">
    <name type="scientific">uncultured delta proteobacterium Rifle_16ft_4_minimus_10129</name>
    <dbReference type="NCBI Taxonomy" id="1665172"/>
    <lineage>
        <taxon>Bacteria</taxon>
        <taxon>Deltaproteobacteria</taxon>
        <taxon>environmental samples</taxon>
    </lineage>
</organism>
<dbReference type="Pfam" id="PF00861">
    <property type="entry name" value="Ribosomal_L18p"/>
    <property type="match status" value="1"/>
</dbReference>
<dbReference type="GO" id="GO:0022625">
    <property type="term" value="C:cytosolic large ribosomal subunit"/>
    <property type="evidence" value="ECO:0007669"/>
    <property type="project" value="TreeGrafter"/>
</dbReference>
<dbReference type="PANTHER" id="PTHR12899:SF3">
    <property type="entry name" value="LARGE RIBOSOMAL SUBUNIT PROTEIN UL18M"/>
    <property type="match status" value="1"/>
</dbReference>
<dbReference type="InterPro" id="IPR057268">
    <property type="entry name" value="Ribosomal_L18"/>
</dbReference>
<comment type="similarity">
    <text evidence="1 7">Belongs to the universal ribosomal protein uL18 family.</text>
</comment>
<dbReference type="GO" id="GO:0006412">
    <property type="term" value="P:translation"/>
    <property type="evidence" value="ECO:0007669"/>
    <property type="project" value="UniProtKB-UniRule"/>
</dbReference>
<evidence type="ECO:0000256" key="2">
    <source>
        <dbReference type="ARBA" id="ARBA00022730"/>
    </source>
</evidence>